<dbReference type="Proteomes" id="UP001220964">
    <property type="component" value="Unassembled WGS sequence"/>
</dbReference>
<dbReference type="InterPro" id="IPR023214">
    <property type="entry name" value="HAD_sf"/>
</dbReference>
<dbReference type="RefSeq" id="WP_275567724.1">
    <property type="nucleotide sequence ID" value="NZ_JARGYC010000030.1"/>
</dbReference>
<keyword evidence="6" id="KW-0378">Hydrolase</keyword>
<evidence type="ECO:0000256" key="1">
    <source>
        <dbReference type="ARBA" id="ARBA00001946"/>
    </source>
</evidence>
<dbReference type="NCBIfam" id="TIGR01460">
    <property type="entry name" value="HAD-SF-IIA"/>
    <property type="match status" value="1"/>
</dbReference>
<dbReference type="NCBIfam" id="TIGR01458">
    <property type="entry name" value="HAD-SF-IIA-hyp3"/>
    <property type="match status" value="1"/>
</dbReference>
<organism evidence="6 7">
    <name type="scientific">Psychromarinibacter sediminicola</name>
    <dbReference type="NCBI Taxonomy" id="3033385"/>
    <lineage>
        <taxon>Bacteria</taxon>
        <taxon>Pseudomonadati</taxon>
        <taxon>Pseudomonadota</taxon>
        <taxon>Alphaproteobacteria</taxon>
        <taxon>Rhodobacterales</taxon>
        <taxon>Paracoccaceae</taxon>
        <taxon>Psychromarinibacter</taxon>
    </lineage>
</organism>
<name>A0AAE3T982_9RHOB</name>
<sequence>MARGILLDIAGLLHDGGTPIPGAAEAVARLRAAGLPVRFLTNTTSKPKRAVLEQIAALGIDVEPEDVFTPAQAARDRLIAEGRAPHLLIHPDLAEDFEGWPEDGPKTVVVGDAGRYFTYEALNAAFRVLAEGAPFLALAANRVFRDGDGALSMDAGAFVKALEYASGTEAVVLGKPAPAFFAAAAESMGCALDDTAMIGDDAEADVAGALRAGVGTAVLVRTGKFAEGDETAHEPAPSQVADDLAAAVDWLLE</sequence>
<dbReference type="GO" id="GO:0005737">
    <property type="term" value="C:cytoplasm"/>
    <property type="evidence" value="ECO:0007669"/>
    <property type="project" value="TreeGrafter"/>
</dbReference>
<protein>
    <recommendedName>
        <fullName evidence="5">Haloacid dehalogenase-like hydrolase domain-containing protein 2</fullName>
    </recommendedName>
</protein>
<evidence type="ECO:0000256" key="2">
    <source>
        <dbReference type="ARBA" id="ARBA00007958"/>
    </source>
</evidence>
<proteinExistence type="inferred from homology"/>
<dbReference type="InterPro" id="IPR006357">
    <property type="entry name" value="HAD-SF_hydro_IIA"/>
</dbReference>
<keyword evidence="3" id="KW-0479">Metal-binding</keyword>
<dbReference type="EMBL" id="JARGYC010000030">
    <property type="protein sequence ID" value="MDF0601583.1"/>
    <property type="molecule type" value="Genomic_DNA"/>
</dbReference>
<accession>A0AAE3T982</accession>
<evidence type="ECO:0000313" key="7">
    <source>
        <dbReference type="Proteomes" id="UP001220964"/>
    </source>
</evidence>
<dbReference type="AlphaFoldDB" id="A0AAE3T982"/>
<dbReference type="PANTHER" id="PTHR19288">
    <property type="entry name" value="4-NITROPHENYLPHOSPHATASE-RELATED"/>
    <property type="match status" value="1"/>
</dbReference>
<comment type="caution">
    <text evidence="6">The sequence shown here is derived from an EMBL/GenBank/DDBJ whole genome shotgun (WGS) entry which is preliminary data.</text>
</comment>
<evidence type="ECO:0000313" key="6">
    <source>
        <dbReference type="EMBL" id="MDF0601583.1"/>
    </source>
</evidence>
<comment type="cofactor">
    <cofactor evidence="1">
        <name>Mg(2+)</name>
        <dbReference type="ChEBI" id="CHEBI:18420"/>
    </cofactor>
</comment>
<dbReference type="Pfam" id="PF13242">
    <property type="entry name" value="Hydrolase_like"/>
    <property type="match status" value="1"/>
</dbReference>
<dbReference type="GO" id="GO:0016791">
    <property type="term" value="F:phosphatase activity"/>
    <property type="evidence" value="ECO:0007669"/>
    <property type="project" value="InterPro"/>
</dbReference>
<dbReference type="Gene3D" id="3.40.50.1000">
    <property type="entry name" value="HAD superfamily/HAD-like"/>
    <property type="match status" value="2"/>
</dbReference>
<dbReference type="PANTHER" id="PTHR19288:SF46">
    <property type="entry name" value="HALOACID DEHALOGENASE-LIKE HYDROLASE DOMAIN-CONTAINING PROTEIN 2"/>
    <property type="match status" value="1"/>
</dbReference>
<evidence type="ECO:0000256" key="5">
    <source>
        <dbReference type="ARBA" id="ARBA00039666"/>
    </source>
</evidence>
<gene>
    <name evidence="6" type="ORF">P1J78_12630</name>
</gene>
<evidence type="ECO:0000256" key="3">
    <source>
        <dbReference type="ARBA" id="ARBA00022723"/>
    </source>
</evidence>
<dbReference type="Pfam" id="PF13344">
    <property type="entry name" value="Hydrolase_6"/>
    <property type="match status" value="1"/>
</dbReference>
<dbReference type="SUPFAM" id="SSF56784">
    <property type="entry name" value="HAD-like"/>
    <property type="match status" value="1"/>
</dbReference>
<dbReference type="GO" id="GO:0046872">
    <property type="term" value="F:metal ion binding"/>
    <property type="evidence" value="ECO:0007669"/>
    <property type="project" value="UniProtKB-KW"/>
</dbReference>
<reference evidence="6" key="1">
    <citation type="submission" date="2023-03" db="EMBL/GenBank/DDBJ databases">
        <title>Multiphase analysis and comparison of six strains from genera Psychromarinibacter, Lutimaribacter, and Maritimibacter, including a novel species: Psychromarinibacter sediminicola sp. nov.</title>
        <authorList>
            <person name="Wang Y.-H."/>
            <person name="Ye M.-Q."/>
            <person name="Du Z.-J."/>
        </authorList>
    </citation>
    <scope>NUCLEOTIDE SEQUENCE</scope>
    <source>
        <strain evidence="6">C21-152</strain>
    </source>
</reference>
<evidence type="ECO:0000256" key="4">
    <source>
        <dbReference type="ARBA" id="ARBA00022842"/>
    </source>
</evidence>
<dbReference type="InterPro" id="IPR006355">
    <property type="entry name" value="LHPP/HDHD2"/>
</dbReference>
<comment type="similarity">
    <text evidence="2">Belongs to the HAD-like hydrolase superfamily.</text>
</comment>
<dbReference type="InterPro" id="IPR036412">
    <property type="entry name" value="HAD-like_sf"/>
</dbReference>
<keyword evidence="4" id="KW-0460">Magnesium</keyword>
<keyword evidence="7" id="KW-1185">Reference proteome</keyword>